<evidence type="ECO:0000313" key="1">
    <source>
        <dbReference type="EMBL" id="CBX30411.1"/>
    </source>
</evidence>
<organism evidence="1">
    <name type="scientific">uncultured Desulfobacterium sp</name>
    <dbReference type="NCBI Taxonomy" id="201089"/>
    <lineage>
        <taxon>Bacteria</taxon>
        <taxon>Pseudomonadati</taxon>
        <taxon>Thermodesulfobacteriota</taxon>
        <taxon>Desulfobacteria</taxon>
        <taxon>Desulfobacterales</taxon>
        <taxon>Desulfobacteriaceae</taxon>
        <taxon>Desulfobacterium</taxon>
        <taxon>environmental samples</taxon>
    </lineage>
</organism>
<dbReference type="EMBL" id="FR695875">
    <property type="protein sequence ID" value="CBX30411.1"/>
    <property type="molecule type" value="Genomic_DNA"/>
</dbReference>
<accession>E1YIL7</accession>
<dbReference type="AlphaFoldDB" id="E1YIL7"/>
<reference evidence="1" key="1">
    <citation type="journal article" date="2011" name="Environ. Microbiol.">
        <title>Genomic insights into the metabolic potential of the polycyclic aromatic hydrocarbon degrading sulfate-reducing Deltaproteobacterium N47.</title>
        <authorList>
            <person name="Bergmann F."/>
            <person name="Selesi D."/>
            <person name="Weinmaier T."/>
            <person name="Tischler P."/>
            <person name="Rattei T."/>
            <person name="Meckenstock R.U."/>
        </authorList>
    </citation>
    <scope>NUCLEOTIDE SEQUENCE</scope>
</reference>
<proteinExistence type="predicted"/>
<gene>
    <name evidence="1" type="ORF">N47_Q17340</name>
</gene>
<protein>
    <submittedName>
        <fullName evidence="1">Uncharacterized protein</fullName>
    </submittedName>
</protein>
<name>E1YIL7_9BACT</name>
<sequence length="41" mass="5001">MGLFETGSQDCKTQPLKYAEKNHKRYTLGYYTKHNFYVYYL</sequence>